<reference evidence="2 3" key="1">
    <citation type="journal article" date="2021" name="Microorganisms">
        <title>Acidisoma silvae sp. nov. and Acidisomacellulosilytica sp. nov., Two Acidophilic Bacteria Isolated from Decaying Wood, Hydrolyzing Cellulose and Producing Poly-3-hydroxybutyrate.</title>
        <authorList>
            <person name="Mieszkin S."/>
            <person name="Pouder E."/>
            <person name="Uroz S."/>
            <person name="Simon-Colin C."/>
            <person name="Alain K."/>
        </authorList>
    </citation>
    <scope>NUCLEOTIDE SEQUENCE [LARGE SCALE GENOMIC DNA]</scope>
    <source>
        <strain evidence="2 3">HW T5.17</strain>
    </source>
</reference>
<dbReference type="EMBL" id="JAESVA010000002">
    <property type="protein sequence ID" value="MCB8880080.1"/>
    <property type="molecule type" value="Genomic_DNA"/>
</dbReference>
<sequence length="473" mass="52248">MSETIERPDAGALVVAGQPVTAVTLFGNGGVESLLTRMETEVRGIKRDISTEKGRKAVRQLAHKVARSKTALDEMGKGLNETKRAEINKVDAERRVIRERCDALKEEVLSELTAWEAKEIVRIKGHEDALTAMSALATLLPAEPTPEQVRESLERLDLHEDGRDWAEFAQRANELHAEVGFKLTNLLAQAVAREEATAEAERLRLEAEEAARQEAARQQREREARIAAEAAEEARLAAERRAAEAAAAERQRVEQERKDAEDARREAEEAAQAEIDALEELNRIAAERAAEAERKAAALVEKAEADRIKGHKFALQSIRGVISDAVSPMNGSDMIKHISTIFEGMHELSRNWEEFSDEASQTIMSGRQDIARRLHIVEGADAERATKQKLAADAQAERDREKAVEAERARAAAVLKAEQDAAAARERDREHRGRINFQAASALVIKAGITEEQAKLIVTAIAKGEVANVRISY</sequence>
<proteinExistence type="predicted"/>
<accession>A0A964E2W8</accession>
<name>A0A964E2W8_9PROT</name>
<feature type="region of interest" description="Disordered" evidence="1">
    <location>
        <begin position="237"/>
        <end position="268"/>
    </location>
</feature>
<dbReference type="RefSeq" id="WP_227306687.1">
    <property type="nucleotide sequence ID" value="NZ_JAESVA010000002.1"/>
</dbReference>
<evidence type="ECO:0000313" key="2">
    <source>
        <dbReference type="EMBL" id="MCB8880080.1"/>
    </source>
</evidence>
<gene>
    <name evidence="2" type="ORF">ACELLULO517_07525</name>
</gene>
<keyword evidence="3" id="KW-1185">Reference proteome</keyword>
<dbReference type="Proteomes" id="UP000721844">
    <property type="component" value="Unassembled WGS sequence"/>
</dbReference>
<evidence type="ECO:0000256" key="1">
    <source>
        <dbReference type="SAM" id="MobiDB-lite"/>
    </source>
</evidence>
<organism evidence="2 3">
    <name type="scientific">Acidisoma cellulosilyticum</name>
    <dbReference type="NCBI Taxonomy" id="2802395"/>
    <lineage>
        <taxon>Bacteria</taxon>
        <taxon>Pseudomonadati</taxon>
        <taxon>Pseudomonadota</taxon>
        <taxon>Alphaproteobacteria</taxon>
        <taxon>Acetobacterales</taxon>
        <taxon>Acidocellaceae</taxon>
        <taxon>Acidisoma</taxon>
    </lineage>
</organism>
<evidence type="ECO:0000313" key="3">
    <source>
        <dbReference type="Proteomes" id="UP000721844"/>
    </source>
</evidence>
<dbReference type="AlphaFoldDB" id="A0A964E2W8"/>
<comment type="caution">
    <text evidence="2">The sequence shown here is derived from an EMBL/GenBank/DDBJ whole genome shotgun (WGS) entry which is preliminary data.</text>
</comment>
<protein>
    <submittedName>
        <fullName evidence="2">Uncharacterized protein</fullName>
    </submittedName>
</protein>